<evidence type="ECO:0000259" key="1">
    <source>
        <dbReference type="Pfam" id="PF13472"/>
    </source>
</evidence>
<evidence type="ECO:0000313" key="3">
    <source>
        <dbReference type="Proteomes" id="UP000504724"/>
    </source>
</evidence>
<evidence type="ECO:0000313" key="2">
    <source>
        <dbReference type="EMBL" id="QKI88825.1"/>
    </source>
</evidence>
<dbReference type="InterPro" id="IPR036514">
    <property type="entry name" value="SGNH_hydro_sf"/>
</dbReference>
<dbReference type="InterPro" id="IPR051532">
    <property type="entry name" value="Ester_Hydrolysis_Enzymes"/>
</dbReference>
<gene>
    <name evidence="2" type="ORF">HQN79_04210</name>
</gene>
<dbReference type="Proteomes" id="UP000504724">
    <property type="component" value="Chromosome"/>
</dbReference>
<dbReference type="InterPro" id="IPR013830">
    <property type="entry name" value="SGNH_hydro"/>
</dbReference>
<accession>A0A7D4T0K3</accession>
<organism evidence="2 3">
    <name type="scientific">Thiomicrorhabdus xiamenensis</name>
    <dbReference type="NCBI Taxonomy" id="2739063"/>
    <lineage>
        <taxon>Bacteria</taxon>
        <taxon>Pseudomonadati</taxon>
        <taxon>Pseudomonadota</taxon>
        <taxon>Gammaproteobacteria</taxon>
        <taxon>Thiotrichales</taxon>
        <taxon>Piscirickettsiaceae</taxon>
        <taxon>Thiomicrorhabdus</taxon>
    </lineage>
</organism>
<name>A0A7D4T0K3_9GAMM</name>
<dbReference type="CDD" id="cd01822">
    <property type="entry name" value="Lysophospholipase_L1_like"/>
    <property type="match status" value="1"/>
</dbReference>
<keyword evidence="3" id="KW-1185">Reference proteome</keyword>
<dbReference type="AlphaFoldDB" id="A0A7D4T0K3"/>
<protein>
    <submittedName>
        <fullName evidence="2">Arylesterase</fullName>
    </submittedName>
</protein>
<dbReference type="KEGG" id="txa:HQN79_04210"/>
<dbReference type="EMBL" id="CP054020">
    <property type="protein sequence ID" value="QKI88825.1"/>
    <property type="molecule type" value="Genomic_DNA"/>
</dbReference>
<dbReference type="Pfam" id="PF13472">
    <property type="entry name" value="Lipase_GDSL_2"/>
    <property type="match status" value="1"/>
</dbReference>
<dbReference type="GO" id="GO:0004622">
    <property type="term" value="F:phosphatidylcholine lysophospholipase activity"/>
    <property type="evidence" value="ECO:0007669"/>
    <property type="project" value="TreeGrafter"/>
</dbReference>
<sequence length="237" mass="26547">MTNNSNKLPVKAKRFYYLLFCLWLGFHPNLLWAQQQAPIVGEVKLISPPATILVLGDSLSAAYGIDAESGWVNLLRRRLQTSFPDKALSVVNASISGETTSGGLQRLPKLLQEHRPSLLILELGANDALRGQNLLQSKANLERMIHLCDAAPSGCQTMLLGIRLPTNYGPAYERLLMKVYRDLAQQYKLNFDPFFLQGVALDPDLMQDDALHPNEQGQSPILERLWPLVERYFSTTS</sequence>
<reference evidence="2 3" key="1">
    <citation type="submission" date="2020-05" db="EMBL/GenBank/DDBJ databases">
        <title>Thiomicrorhabdus sediminis sp.nov. and Thiomicrorhabdus xiamenensis sp.nov., novel sulfur-oxidizing bacteria isolated from coastal sediment.</title>
        <authorList>
            <person name="Liu X."/>
        </authorList>
    </citation>
    <scope>NUCLEOTIDE SEQUENCE [LARGE SCALE GENOMIC DNA]</scope>
    <source>
        <strain evidence="2 3">G2</strain>
    </source>
</reference>
<proteinExistence type="predicted"/>
<feature type="domain" description="SGNH hydrolase-type esterase" evidence="1">
    <location>
        <begin position="54"/>
        <end position="218"/>
    </location>
</feature>
<dbReference type="PANTHER" id="PTHR30383:SF24">
    <property type="entry name" value="THIOESTERASE 1_PROTEASE 1_LYSOPHOSPHOLIPASE L1"/>
    <property type="match status" value="1"/>
</dbReference>
<dbReference type="Gene3D" id="3.40.50.1110">
    <property type="entry name" value="SGNH hydrolase"/>
    <property type="match status" value="1"/>
</dbReference>
<dbReference type="SUPFAM" id="SSF52266">
    <property type="entry name" value="SGNH hydrolase"/>
    <property type="match status" value="1"/>
</dbReference>
<dbReference type="PANTHER" id="PTHR30383">
    <property type="entry name" value="THIOESTERASE 1/PROTEASE 1/LYSOPHOSPHOLIPASE L1"/>
    <property type="match status" value="1"/>
</dbReference>
<dbReference type="RefSeq" id="WP_173284438.1">
    <property type="nucleotide sequence ID" value="NZ_CP054020.1"/>
</dbReference>